<dbReference type="InterPro" id="IPR045028">
    <property type="entry name" value="DinG/Rad3-like"/>
</dbReference>
<sequence length="183" mass="20342">MLTYVHMSFTQDKEDGGKENCIKFMLLNPALHFADIVAEAKSVSQVLHSLLLGVDRERIDLFSCGHIIPPANLTAGTSVLHIANREYNIFHLVALGVGPTNTELDFTFSKRNTRPIMDEVGRIVLNLVRVVPGGVVVFFPSYSYENQVILHWKSTGAILFSVVGGKMSEGINFSNELARYFDI</sequence>
<name>A0A9X8HC04_APHAT</name>
<dbReference type="Gene3D" id="3.40.50.300">
    <property type="entry name" value="P-loop containing nucleotide triphosphate hydrolases"/>
    <property type="match status" value="2"/>
</dbReference>
<accession>A0A9X8HC04</accession>
<dbReference type="PANTHER" id="PTHR11472">
    <property type="entry name" value="DNA REPAIR DEAD HELICASE RAD3/XP-D SUBFAMILY MEMBER"/>
    <property type="match status" value="1"/>
</dbReference>
<dbReference type="GO" id="GO:0005634">
    <property type="term" value="C:nucleus"/>
    <property type="evidence" value="ECO:0007669"/>
    <property type="project" value="TreeGrafter"/>
</dbReference>
<evidence type="ECO:0008006" key="3">
    <source>
        <dbReference type="Google" id="ProtNLM"/>
    </source>
</evidence>
<dbReference type="Proteomes" id="UP000275652">
    <property type="component" value="Unassembled WGS sequence"/>
</dbReference>
<dbReference type="EMBL" id="QUTI01022317">
    <property type="protein sequence ID" value="RLO08065.1"/>
    <property type="molecule type" value="Genomic_DNA"/>
</dbReference>
<dbReference type="InterPro" id="IPR027417">
    <property type="entry name" value="P-loop_NTPase"/>
</dbReference>
<protein>
    <recommendedName>
        <fullName evidence="3">ATP-dependent helicase C-terminal domain-containing protein</fullName>
    </recommendedName>
</protein>
<dbReference type="AlphaFoldDB" id="A0A9X8HC04"/>
<dbReference type="GO" id="GO:0003678">
    <property type="term" value="F:DNA helicase activity"/>
    <property type="evidence" value="ECO:0007669"/>
    <property type="project" value="TreeGrafter"/>
</dbReference>
<organism evidence="1 2">
    <name type="scientific">Aphanomyces astaci</name>
    <name type="common">Crayfish plague agent</name>
    <dbReference type="NCBI Taxonomy" id="112090"/>
    <lineage>
        <taxon>Eukaryota</taxon>
        <taxon>Sar</taxon>
        <taxon>Stramenopiles</taxon>
        <taxon>Oomycota</taxon>
        <taxon>Saprolegniomycetes</taxon>
        <taxon>Saprolegniales</taxon>
        <taxon>Verrucalvaceae</taxon>
        <taxon>Aphanomyces</taxon>
    </lineage>
</organism>
<reference evidence="1 2" key="1">
    <citation type="journal article" date="2018" name="J. Invertebr. Pathol.">
        <title>New genotyping method for the causative agent of crayfish plague (Aphanomyces astaci) based on whole genome data.</title>
        <authorList>
            <person name="Minardi D."/>
            <person name="Studholme D.J."/>
            <person name="van der Giezen M."/>
            <person name="Pretto T."/>
            <person name="Oidtmann B."/>
        </authorList>
    </citation>
    <scope>NUCLEOTIDE SEQUENCE [LARGE SCALE GENOMIC DNA]</scope>
    <source>
        <strain evidence="1 2">KB13</strain>
    </source>
</reference>
<dbReference type="GO" id="GO:0034085">
    <property type="term" value="P:establishment of sister chromatid cohesion"/>
    <property type="evidence" value="ECO:0007669"/>
    <property type="project" value="TreeGrafter"/>
</dbReference>
<evidence type="ECO:0000313" key="2">
    <source>
        <dbReference type="Proteomes" id="UP000275652"/>
    </source>
</evidence>
<proteinExistence type="predicted"/>
<evidence type="ECO:0000313" key="1">
    <source>
        <dbReference type="EMBL" id="RLO08065.1"/>
    </source>
</evidence>
<gene>
    <name evidence="1" type="ORF">DYB28_002192</name>
</gene>
<comment type="caution">
    <text evidence="1">The sequence shown here is derived from an EMBL/GenBank/DDBJ whole genome shotgun (WGS) entry which is preliminary data.</text>
</comment>
<dbReference type="PANTHER" id="PTHR11472:SF41">
    <property type="entry name" value="ATP-DEPENDENT DNA HELICASE DDX11-RELATED"/>
    <property type="match status" value="1"/>
</dbReference>